<accession>A0A165E1X1</accession>
<reference evidence="1 2" key="1">
    <citation type="journal article" date="2016" name="Mol. Biol. Evol.">
        <title>Comparative Genomics of Early-Diverging Mushroom-Forming Fungi Provides Insights into the Origins of Lignocellulose Decay Capabilities.</title>
        <authorList>
            <person name="Nagy L.G."/>
            <person name="Riley R."/>
            <person name="Tritt A."/>
            <person name="Adam C."/>
            <person name="Daum C."/>
            <person name="Floudas D."/>
            <person name="Sun H."/>
            <person name="Yadav J.S."/>
            <person name="Pangilinan J."/>
            <person name="Larsson K.H."/>
            <person name="Matsuura K."/>
            <person name="Barry K."/>
            <person name="Labutti K."/>
            <person name="Kuo R."/>
            <person name="Ohm R.A."/>
            <person name="Bhattacharya S.S."/>
            <person name="Shirouzu T."/>
            <person name="Yoshinaga Y."/>
            <person name="Martin F.M."/>
            <person name="Grigoriev I.V."/>
            <person name="Hibbett D.S."/>
        </authorList>
    </citation>
    <scope>NUCLEOTIDE SEQUENCE [LARGE SCALE GENOMIC DNA]</scope>
    <source>
        <strain evidence="1 2">93-53</strain>
    </source>
</reference>
<organism evidence="1 2">
    <name type="scientific">Laetiporus sulphureus 93-53</name>
    <dbReference type="NCBI Taxonomy" id="1314785"/>
    <lineage>
        <taxon>Eukaryota</taxon>
        <taxon>Fungi</taxon>
        <taxon>Dikarya</taxon>
        <taxon>Basidiomycota</taxon>
        <taxon>Agaricomycotina</taxon>
        <taxon>Agaricomycetes</taxon>
        <taxon>Polyporales</taxon>
        <taxon>Laetiporus</taxon>
    </lineage>
</organism>
<sequence>MLAPIYSNTLPCSNHLHSAPVRAPSYALESPVCNVWRPTAALPSPKRTAGALSRLARDDEVRTVPCSLSDDRSHLHAAPPQDRGHTLWTRAVTGRARAGPYASHVRI</sequence>
<proteinExistence type="predicted"/>
<keyword evidence="2" id="KW-1185">Reference proteome</keyword>
<dbReference type="GeneID" id="63826032"/>
<evidence type="ECO:0000313" key="2">
    <source>
        <dbReference type="Proteomes" id="UP000076871"/>
    </source>
</evidence>
<evidence type="ECO:0000313" key="1">
    <source>
        <dbReference type="EMBL" id="KZT06085.1"/>
    </source>
</evidence>
<dbReference type="InParanoid" id="A0A165E1X1"/>
<dbReference type="Proteomes" id="UP000076871">
    <property type="component" value="Unassembled WGS sequence"/>
</dbReference>
<dbReference type="AlphaFoldDB" id="A0A165E1X1"/>
<dbReference type="RefSeq" id="XP_040763825.1">
    <property type="nucleotide sequence ID" value="XM_040909003.1"/>
</dbReference>
<dbReference type="EMBL" id="KV427626">
    <property type="protein sequence ID" value="KZT06085.1"/>
    <property type="molecule type" value="Genomic_DNA"/>
</dbReference>
<gene>
    <name evidence="1" type="ORF">LAESUDRAFT_726297</name>
</gene>
<name>A0A165E1X1_9APHY</name>
<protein>
    <submittedName>
        <fullName evidence="1">Uncharacterized protein</fullName>
    </submittedName>
</protein>